<feature type="compositionally biased region" description="Basic and acidic residues" evidence="1">
    <location>
        <begin position="19"/>
        <end position="30"/>
    </location>
</feature>
<protein>
    <submittedName>
        <fullName evidence="2">Uncharacterized protein</fullName>
    </submittedName>
</protein>
<feature type="compositionally biased region" description="Basic residues" evidence="1">
    <location>
        <begin position="31"/>
        <end position="40"/>
    </location>
</feature>
<evidence type="ECO:0000313" key="3">
    <source>
        <dbReference type="Proteomes" id="UP000289016"/>
    </source>
</evidence>
<accession>A0AB37VEM5</accession>
<evidence type="ECO:0000313" key="2">
    <source>
        <dbReference type="EMBL" id="RWT76391.1"/>
    </source>
</evidence>
<evidence type="ECO:0000256" key="1">
    <source>
        <dbReference type="SAM" id="MobiDB-lite"/>
    </source>
</evidence>
<proteinExistence type="predicted"/>
<name>A0AB37VEM5_ENTCL</name>
<dbReference type="AlphaFoldDB" id="A0AB37VEM5"/>
<gene>
    <name evidence="2" type="ORF">DN595_17355</name>
</gene>
<dbReference type="Proteomes" id="UP000289016">
    <property type="component" value="Unassembled WGS sequence"/>
</dbReference>
<reference evidence="2 3" key="1">
    <citation type="submission" date="2018-06" db="EMBL/GenBank/DDBJ databases">
        <title>Carbapenemase-producing Enterobacteriaceae present in wastewater treatment plant effluent and nearby surface waters in the US.</title>
        <authorList>
            <person name="Mathys D.A."/>
            <person name="Mollenkopf D.F."/>
            <person name="Feicht S.M."/>
            <person name="Adams R.J."/>
            <person name="Albers A.L."/>
            <person name="Grooters S.V."/>
            <person name="Stuever D.M."/>
            <person name="Daniels J.B."/>
            <person name="Wittum T.E."/>
        </authorList>
    </citation>
    <scope>NUCLEOTIDE SEQUENCE [LARGE SCALE GENOMIC DNA]</scope>
    <source>
        <strain evidence="2 3">GEO_23_Down_A</strain>
    </source>
</reference>
<feature type="region of interest" description="Disordered" evidence="1">
    <location>
        <begin position="1"/>
        <end position="54"/>
    </location>
</feature>
<comment type="caution">
    <text evidence="2">The sequence shown here is derived from an EMBL/GenBank/DDBJ whole genome shotgun (WGS) entry which is preliminary data.</text>
</comment>
<sequence>MHGGMSTGAKAKSGRKRQRDGFRAWQERQRASKAGRKRSRINTSYVSGIDGTKRREKHPIAHSIVCRELLTQSIYMGDPSPSSNWRLVKMLSNQCQSRTERMLTSSNSLSPFLSSRGSLYLKYKKRAFNLQL</sequence>
<dbReference type="EMBL" id="QKPI01000044">
    <property type="protein sequence ID" value="RWT76391.1"/>
    <property type="molecule type" value="Genomic_DNA"/>
</dbReference>
<organism evidence="2 3">
    <name type="scientific">Enterobacter cloacae</name>
    <dbReference type="NCBI Taxonomy" id="550"/>
    <lineage>
        <taxon>Bacteria</taxon>
        <taxon>Pseudomonadati</taxon>
        <taxon>Pseudomonadota</taxon>
        <taxon>Gammaproteobacteria</taxon>
        <taxon>Enterobacterales</taxon>
        <taxon>Enterobacteriaceae</taxon>
        <taxon>Enterobacter</taxon>
        <taxon>Enterobacter cloacae complex</taxon>
    </lineage>
</organism>